<gene>
    <name evidence="2" type="ORF">Tc00.1047053504021.50</name>
</gene>
<dbReference type="RefSeq" id="XP_815612.1">
    <property type="nucleotide sequence ID" value="XM_810519.1"/>
</dbReference>
<dbReference type="Proteomes" id="UP000002296">
    <property type="component" value="Unassembled WGS sequence"/>
</dbReference>
<dbReference type="AlphaFoldDB" id="Q4DML6"/>
<proteinExistence type="predicted"/>
<evidence type="ECO:0000256" key="1">
    <source>
        <dbReference type="SAM" id="MobiDB-lite"/>
    </source>
</evidence>
<evidence type="ECO:0000313" key="2">
    <source>
        <dbReference type="EMBL" id="EAN93761.1"/>
    </source>
</evidence>
<dbReference type="GeneID" id="3547362"/>
<reference evidence="2 3" key="1">
    <citation type="journal article" date="2005" name="Science">
        <title>The genome sequence of Trypanosoma cruzi, etiologic agent of Chagas disease.</title>
        <authorList>
            <person name="El-Sayed N.M."/>
            <person name="Myler P.J."/>
            <person name="Bartholomeu D.C."/>
            <person name="Nilsson D."/>
            <person name="Aggarwal G."/>
            <person name="Tran A.N."/>
            <person name="Ghedin E."/>
            <person name="Worthey E.A."/>
            <person name="Delcher A.L."/>
            <person name="Blandin G."/>
            <person name="Westenberger S.J."/>
            <person name="Caler E."/>
            <person name="Cerqueira G.C."/>
            <person name="Branche C."/>
            <person name="Haas B."/>
            <person name="Anupama A."/>
            <person name="Arner E."/>
            <person name="Aslund L."/>
            <person name="Attipoe P."/>
            <person name="Bontempi E."/>
            <person name="Bringaud F."/>
            <person name="Burton P."/>
            <person name="Cadag E."/>
            <person name="Campbell D.A."/>
            <person name="Carrington M."/>
            <person name="Crabtree J."/>
            <person name="Darban H."/>
            <person name="da Silveira J.F."/>
            <person name="de Jong P."/>
            <person name="Edwards K."/>
            <person name="Englund P.T."/>
            <person name="Fazelina G."/>
            <person name="Feldblyum T."/>
            <person name="Ferella M."/>
            <person name="Frasch A.C."/>
            <person name="Gull K."/>
            <person name="Horn D."/>
            <person name="Hou L."/>
            <person name="Huang Y."/>
            <person name="Kindlund E."/>
            <person name="Klingbeil M."/>
            <person name="Kluge S."/>
            <person name="Koo H."/>
            <person name="Lacerda D."/>
            <person name="Levin M.J."/>
            <person name="Lorenzi H."/>
            <person name="Louie T."/>
            <person name="Machado C.R."/>
            <person name="McCulloch R."/>
            <person name="McKenna A."/>
            <person name="Mizuno Y."/>
            <person name="Mottram J.C."/>
            <person name="Nelson S."/>
            <person name="Ochaya S."/>
            <person name="Osoegawa K."/>
            <person name="Pai G."/>
            <person name="Parsons M."/>
            <person name="Pentony M."/>
            <person name="Pettersson U."/>
            <person name="Pop M."/>
            <person name="Ramirez J.L."/>
            <person name="Rinta J."/>
            <person name="Robertson L."/>
            <person name="Salzberg S.L."/>
            <person name="Sanchez D.O."/>
            <person name="Seyler A."/>
            <person name="Sharma R."/>
            <person name="Shetty J."/>
            <person name="Simpson A.J."/>
            <person name="Sisk E."/>
            <person name="Tammi M.T."/>
            <person name="Tarleton R."/>
            <person name="Teixeira S."/>
            <person name="Van Aken S."/>
            <person name="Vogt C."/>
            <person name="Ward P.N."/>
            <person name="Wickstead B."/>
            <person name="Wortman J."/>
            <person name="White O."/>
            <person name="Fraser C.M."/>
            <person name="Stuart K.D."/>
            <person name="Andersson B."/>
        </authorList>
    </citation>
    <scope>NUCLEOTIDE SEQUENCE [LARGE SCALE GENOMIC DNA]</scope>
    <source>
        <strain evidence="2 3">CL Brener</strain>
    </source>
</reference>
<keyword evidence="3" id="KW-1185">Reference proteome</keyword>
<comment type="caution">
    <text evidence="2">The sequence shown here is derived from an EMBL/GenBank/DDBJ whole genome shotgun (WGS) entry which is preliminary data.</text>
</comment>
<dbReference type="KEGG" id="tcr:504021.50"/>
<evidence type="ECO:0000313" key="3">
    <source>
        <dbReference type="Proteomes" id="UP000002296"/>
    </source>
</evidence>
<accession>Q4DML6</accession>
<feature type="region of interest" description="Disordered" evidence="1">
    <location>
        <begin position="251"/>
        <end position="281"/>
    </location>
</feature>
<organism evidence="2 3">
    <name type="scientific">Trypanosoma cruzi (strain CL Brener)</name>
    <dbReference type="NCBI Taxonomy" id="353153"/>
    <lineage>
        <taxon>Eukaryota</taxon>
        <taxon>Discoba</taxon>
        <taxon>Euglenozoa</taxon>
        <taxon>Kinetoplastea</taxon>
        <taxon>Metakinetoplastina</taxon>
        <taxon>Trypanosomatida</taxon>
        <taxon>Trypanosomatidae</taxon>
        <taxon>Trypanosoma</taxon>
        <taxon>Schizotrypanum</taxon>
    </lineage>
</organism>
<name>Q4DML6_TRYCC</name>
<dbReference type="InParanoid" id="Q4DML6"/>
<sequence length="649" mass="72223">MRVSRVYAMCGASSICRRPSWTQPGQEIPPSVANALRQSERDTVGVELHLPSFASVAFAGRDEMRHHVRRTVEAVDSVIHACADAALPLDYITLRCCAPFSVGESWTEEDWHLALSFLREVAMHLLPTFPVSLLFPITASNTLPAPCISKMFDMLHRVGWKNFLVGLPASTSSAMVGATAEGDQPPMHPAVRGWISLLHGTGEHPRFSRSQPIPWTGLFPWILQEGFFDRFSVGLSVDLYTSLQSLSFLREAGDESGGENRVSSSPKQARREAGSSSTQEQLLKLRQTTRKEKDLLWNQQEKEQQQQQLRTQSFQGSKGPELITLSAPPREFSDMFLSQHQSFLDAENSDVGQEILMMAQFLQQVSEEHAPKQEDRLQKKSTASVEYEVGVVNEKKGTSDAAAGRQLGNCTLYWQLLEEIAQRTRAQYLCTTPCVNPASLLAWKQACVEKFGCKNNGMNNQGDNSFLTFLPVVHTLWPLLHPVQVERVRRQTIFSAAIMDDKFLTDALEFIPKETQQALQQALRDIPPLYLQRALNGAVEPRRETQIHHEAGGVRLSCGNGGRSNVSEIFGAGTATHQALFSDMPAGVLHHICDVEKTFRQGPMKKIIENSIETIRSGGVHASKCHFLISVPCDMELPVLSESLRLLCP</sequence>
<protein>
    <submittedName>
        <fullName evidence="2">Uncharacterized protein</fullName>
    </submittedName>
</protein>
<feature type="region of interest" description="Disordered" evidence="1">
    <location>
        <begin position="299"/>
        <end position="325"/>
    </location>
</feature>
<dbReference type="EMBL" id="AAHK01000327">
    <property type="protein sequence ID" value="EAN93761.1"/>
    <property type="molecule type" value="Genomic_DNA"/>
</dbReference>
<dbReference type="PaxDb" id="353153-Q4DML6"/>